<reference evidence="3 4" key="1">
    <citation type="submission" date="2020-07" db="EMBL/GenBank/DDBJ databases">
        <title>Sequencing the genomes of 1000 actinobacteria strains.</title>
        <authorList>
            <person name="Klenk H.-P."/>
        </authorList>
    </citation>
    <scope>NUCLEOTIDE SEQUENCE [LARGE SCALE GENOMIC DNA]</scope>
    <source>
        <strain evidence="3 4">DSM 24552</strain>
    </source>
</reference>
<dbReference type="PROSITE" id="PS00061">
    <property type="entry name" value="ADH_SHORT"/>
    <property type="match status" value="1"/>
</dbReference>
<dbReference type="Gene3D" id="3.40.50.720">
    <property type="entry name" value="NAD(P)-binding Rossmann-like Domain"/>
    <property type="match status" value="1"/>
</dbReference>
<comment type="caution">
    <text evidence="3">The sequence shown here is derived from an EMBL/GenBank/DDBJ whole genome shotgun (WGS) entry which is preliminary data.</text>
</comment>
<sequence>MSGVLAGQGVVVTGAAGGIGRALAARAVREGARVVVNDLDAERLAATAAEVGATAVPGDCASDEGVRALLDAASAELGRVDCFFANAGIDAGAGLETDDATWARVHEVNVMSHVRTARHLVPRWLGPEDGGTGDGRGGRLVVTASAAGLLTMIGAAPYSVTKHGAVAFAEWLSVTYGDRGVTVQAICPQGVRTRMLEQAGPLTALLSHDAALDPDDVAQAWVDSLADDRFLVLPHPEVAGYYAARATQTDRWLAGMRKLRRLVDRTPTASPGADS</sequence>
<dbReference type="EMBL" id="JACCAC010000001">
    <property type="protein sequence ID" value="NYG56927.1"/>
    <property type="molecule type" value="Genomic_DNA"/>
</dbReference>
<accession>A0A7Y9RY82</accession>
<dbReference type="PANTHER" id="PTHR43669">
    <property type="entry name" value="5-KETO-D-GLUCONATE 5-REDUCTASE"/>
    <property type="match status" value="1"/>
</dbReference>
<dbReference type="Proteomes" id="UP000544110">
    <property type="component" value="Unassembled WGS sequence"/>
</dbReference>
<gene>
    <name evidence="3" type="ORF">BJ989_003231</name>
</gene>
<dbReference type="PRINTS" id="PR00081">
    <property type="entry name" value="GDHRDH"/>
</dbReference>
<protein>
    <submittedName>
        <fullName evidence="3">NAD(P)-dependent dehydrogenase (Short-subunit alcohol dehydrogenase family)</fullName>
    </submittedName>
</protein>
<dbReference type="AlphaFoldDB" id="A0A7Y9RY82"/>
<dbReference type="CDD" id="cd05233">
    <property type="entry name" value="SDR_c"/>
    <property type="match status" value="1"/>
</dbReference>
<evidence type="ECO:0000313" key="4">
    <source>
        <dbReference type="Proteomes" id="UP000544110"/>
    </source>
</evidence>
<proteinExistence type="inferred from homology"/>
<dbReference type="RefSeq" id="WP_179519105.1">
    <property type="nucleotide sequence ID" value="NZ_JACCAC010000001.1"/>
</dbReference>
<keyword evidence="4" id="KW-1185">Reference proteome</keyword>
<dbReference type="InterPro" id="IPR002347">
    <property type="entry name" value="SDR_fam"/>
</dbReference>
<dbReference type="InterPro" id="IPR020904">
    <property type="entry name" value="Sc_DH/Rdtase_CS"/>
</dbReference>
<name>A0A7Y9RY82_9ACTN</name>
<comment type="similarity">
    <text evidence="1">Belongs to the short-chain dehydrogenases/reductases (SDR) family.</text>
</comment>
<organism evidence="3 4">
    <name type="scientific">Nocardioides perillae</name>
    <dbReference type="NCBI Taxonomy" id="1119534"/>
    <lineage>
        <taxon>Bacteria</taxon>
        <taxon>Bacillati</taxon>
        <taxon>Actinomycetota</taxon>
        <taxon>Actinomycetes</taxon>
        <taxon>Propionibacteriales</taxon>
        <taxon>Nocardioidaceae</taxon>
        <taxon>Nocardioides</taxon>
    </lineage>
</organism>
<dbReference type="GO" id="GO:0016491">
    <property type="term" value="F:oxidoreductase activity"/>
    <property type="evidence" value="ECO:0007669"/>
    <property type="project" value="UniProtKB-KW"/>
</dbReference>
<evidence type="ECO:0000256" key="2">
    <source>
        <dbReference type="ARBA" id="ARBA00023002"/>
    </source>
</evidence>
<evidence type="ECO:0000313" key="3">
    <source>
        <dbReference type="EMBL" id="NYG56927.1"/>
    </source>
</evidence>
<dbReference type="SUPFAM" id="SSF51735">
    <property type="entry name" value="NAD(P)-binding Rossmann-fold domains"/>
    <property type="match status" value="1"/>
</dbReference>
<dbReference type="PANTHER" id="PTHR43669:SF3">
    <property type="entry name" value="ALCOHOL DEHYDROGENASE, PUTATIVE (AFU_ORTHOLOGUE AFUA_3G03445)-RELATED"/>
    <property type="match status" value="1"/>
</dbReference>
<dbReference type="InterPro" id="IPR036291">
    <property type="entry name" value="NAD(P)-bd_dom_sf"/>
</dbReference>
<evidence type="ECO:0000256" key="1">
    <source>
        <dbReference type="ARBA" id="ARBA00006484"/>
    </source>
</evidence>
<dbReference type="Pfam" id="PF00106">
    <property type="entry name" value="adh_short"/>
    <property type="match status" value="1"/>
</dbReference>
<keyword evidence="2" id="KW-0560">Oxidoreductase</keyword>